<dbReference type="GO" id="GO:0016874">
    <property type="term" value="F:ligase activity"/>
    <property type="evidence" value="ECO:0007669"/>
    <property type="project" value="UniProtKB-KW"/>
</dbReference>
<dbReference type="EC" id="2.5.1.49" evidence="12"/>
<comment type="catalytic activity">
    <reaction evidence="10">
        <text>O-acetyl-L-homoserine + hydrogen sulfide = L-homocysteine + acetate</text>
        <dbReference type="Rhea" id="RHEA:27822"/>
        <dbReference type="ChEBI" id="CHEBI:29919"/>
        <dbReference type="ChEBI" id="CHEBI:30089"/>
        <dbReference type="ChEBI" id="CHEBI:57716"/>
        <dbReference type="ChEBI" id="CHEBI:58199"/>
        <dbReference type="EC" id="2.5.1.49"/>
    </reaction>
</comment>
<dbReference type="AlphaFoldDB" id="A0AA43QMW5"/>
<organism evidence="15 16">
    <name type="scientific">Ramalina farinacea</name>
    <dbReference type="NCBI Taxonomy" id="258253"/>
    <lineage>
        <taxon>Eukaryota</taxon>
        <taxon>Fungi</taxon>
        <taxon>Dikarya</taxon>
        <taxon>Ascomycota</taxon>
        <taxon>Pezizomycotina</taxon>
        <taxon>Lecanoromycetes</taxon>
        <taxon>OSLEUM clade</taxon>
        <taxon>Lecanoromycetidae</taxon>
        <taxon>Lecanorales</taxon>
        <taxon>Lecanorineae</taxon>
        <taxon>Ramalinaceae</taxon>
        <taxon>Ramalina</taxon>
    </lineage>
</organism>
<dbReference type="PANTHER" id="PTHR43797:SF2">
    <property type="entry name" value="HOMOCYSTEINE_CYSTEINE SYNTHASE"/>
    <property type="match status" value="1"/>
</dbReference>
<evidence type="ECO:0000256" key="2">
    <source>
        <dbReference type="ARBA" id="ARBA00004496"/>
    </source>
</evidence>
<dbReference type="InterPro" id="IPR000873">
    <property type="entry name" value="AMP-dep_synth/lig_dom"/>
</dbReference>
<comment type="subcellular location">
    <subcellularLocation>
        <location evidence="2">Cytoplasm</location>
    </subcellularLocation>
</comment>
<dbReference type="Gene3D" id="3.40.640.10">
    <property type="entry name" value="Type I PLP-dependent aspartate aminotransferase-like (Major domain)"/>
    <property type="match status" value="1"/>
</dbReference>
<dbReference type="EMBL" id="JAPUFD010000006">
    <property type="protein sequence ID" value="MDI1487916.1"/>
    <property type="molecule type" value="Genomic_DNA"/>
</dbReference>
<proteinExistence type="inferred from homology"/>
<dbReference type="InterPro" id="IPR015424">
    <property type="entry name" value="PyrdxlP-dep_Trfase"/>
</dbReference>
<feature type="region of interest" description="Disordered" evidence="13">
    <location>
        <begin position="489"/>
        <end position="509"/>
    </location>
</feature>
<sequence length="1176" mass="129067">MTSDAPTQKFETLQLHAGQTPDPTTNSRAVPIYATTSYVFNDSDHGARLFGLKEFGNIYSRIMNPTVDVLEKRIAALEGGAAAIGAASGQAAQFMVVAALAHTGDNIISTSNLYGGTYNQFKVAFPRLGITTKFVKGDKPEEFERLIDDRTKAIYIESIGNPRYNVPDFDAIVAVAHKAGVPVVVDNTFGAGGYFCRPIDHGADIVVHSTTKWIGGHGTTIGGMVVDSGKFDWGKNAKRFPQMNDPSEGYHGLKFWDTFGSIAFAMRVRVEILRDLGMAMNPFAAHEFILGVETLSLRCERHAENSLKLAKWLEGSEHVAWVSYPGLESHQSHQLAKKYLPRGFGGVLSFGVKGGKAAGSQVVDGFKLISNLANVGDSKTLAIHPWSTTHEQLSDEEKQDSGVTDDLIRISVGNEHIDDIIADFEQSFKASEAAKPEAGKEGQEKNGELKGAVKEVKAFQPQFQDELQIFSCPSSTLTSDMAHVERGREISIPPPRGQPYSITLPGSKKEGRTPVYRHHKFKDGLLRSLDPNVATAHDMFEGTANRYPKNRCLGWRPYIAETKSWGKYEWMDYATVQRRRANLGVGLVSINKDAGVKESKYGIGIWCQNRPEWQISVSLYDTLGPSTTEYIVNHASLPCVITSLPHIPTLLKLKPRLPTLKVIISVDPLDNGDREGYSKYALLNSLASEMGVKIYSFEQVEAIGASLGTPLYHPPGPNDMLTINYTSGTTGPPKGVTILHFNAVAAGSCGFATLPQTPKDVLISYLPLAHIYERMNEACALWAGGAIGFFHGDILGLVDDLQQLKPTFFPSVPRLYNRFGGAIRAATVQQPGLKGSLSRYIISTKQAAMTPPESPSATNKHAFYDRIWGRKVASAMGLQNAKSMVSGSAPLDPSLHGMLRAVMGNTFVQGYGLTETFAQGLCQSEGDLSVGNCGGVSPTMELCLMDVPDMEYYATDQPQPRGELLMRGNNLFAGYYRNEEETNKAMLPDGWFRTGDVATVDYLGRFQIIDRVKNVLKLAQGEYISPERLENVYLSHLNYLALAFVHGDSLQTFLVGIFAVQPDMFAPMASKILGKQIASTDAAAIKAACDEPKVIKAIQDDLDKVGRKNKFAGYERVRRFRLMVDPFTIDNELLTPTLKLKRPTTAKMYRSVLDQLYAEALAEEEEQHRAMPKAKL</sequence>
<comment type="cofactor">
    <cofactor evidence="1">
        <name>pyridoxal 5'-phosphate</name>
        <dbReference type="ChEBI" id="CHEBI:597326"/>
    </cofactor>
</comment>
<feature type="domain" description="AMP-dependent synthetase/ligase" evidence="14">
    <location>
        <begin position="540"/>
        <end position="976"/>
    </location>
</feature>
<dbReference type="PANTHER" id="PTHR43797">
    <property type="entry name" value="HOMOCYSTEINE/CYSTEINE SYNTHASE"/>
    <property type="match status" value="1"/>
</dbReference>
<evidence type="ECO:0000256" key="12">
    <source>
        <dbReference type="ARBA" id="ARBA00066529"/>
    </source>
</evidence>
<comment type="catalytic activity">
    <reaction evidence="9">
        <text>O-acetyl-L-homoserine + methanethiol = L-methionine + acetate + H(+)</text>
        <dbReference type="Rhea" id="RHEA:10048"/>
        <dbReference type="ChEBI" id="CHEBI:15378"/>
        <dbReference type="ChEBI" id="CHEBI:16007"/>
        <dbReference type="ChEBI" id="CHEBI:30089"/>
        <dbReference type="ChEBI" id="CHEBI:57716"/>
        <dbReference type="ChEBI" id="CHEBI:57844"/>
        <dbReference type="EC" id="2.5.1.49"/>
    </reaction>
</comment>
<dbReference type="InterPro" id="IPR020845">
    <property type="entry name" value="AMP-binding_CS"/>
</dbReference>
<dbReference type="PROSITE" id="PS00868">
    <property type="entry name" value="CYS_MET_METAB_PP"/>
    <property type="match status" value="1"/>
</dbReference>
<dbReference type="FunFam" id="3.40.640.10:FF:000035">
    <property type="entry name" value="O-succinylhomoserine sulfhydrylase"/>
    <property type="match status" value="1"/>
</dbReference>
<keyword evidence="4" id="KW-0963">Cytoplasm</keyword>
<evidence type="ECO:0000313" key="15">
    <source>
        <dbReference type="EMBL" id="MDI1487916.1"/>
    </source>
</evidence>
<dbReference type="GO" id="GO:0071269">
    <property type="term" value="P:L-homocysteine biosynthetic process"/>
    <property type="evidence" value="ECO:0007669"/>
    <property type="project" value="TreeGrafter"/>
</dbReference>
<comment type="pathway">
    <text evidence="11">Amino-acid biosynthesis; L-methionine biosynthesis via de novo pathway; L-homocysteine from O-acetyl-L-homoserine.</text>
</comment>
<name>A0AA43QMW5_9LECA</name>
<dbReference type="FunFam" id="3.90.1150.10:FF:000083">
    <property type="entry name" value="O-acetylhomoserine sulfhydrylase"/>
    <property type="match status" value="1"/>
</dbReference>
<dbReference type="GO" id="GO:0005737">
    <property type="term" value="C:cytoplasm"/>
    <property type="evidence" value="ECO:0007669"/>
    <property type="project" value="UniProtKB-SubCell"/>
</dbReference>
<comment type="similarity">
    <text evidence="3">Belongs to the trans-sulfuration enzymes family.</text>
</comment>
<keyword evidence="7" id="KW-0663">Pyridoxal phosphate</keyword>
<gene>
    <name evidence="15" type="primary">FAA2</name>
    <name evidence="15" type="ORF">OHK93_007189</name>
</gene>
<evidence type="ECO:0000256" key="11">
    <source>
        <dbReference type="ARBA" id="ARBA00060627"/>
    </source>
</evidence>
<keyword evidence="5" id="KW-0028">Amino-acid biosynthesis</keyword>
<dbReference type="SUPFAM" id="SSF53383">
    <property type="entry name" value="PLP-dependent transferases"/>
    <property type="match status" value="1"/>
</dbReference>
<dbReference type="GO" id="GO:0003961">
    <property type="term" value="F:O-acetylhomoserine aminocarboxypropyltransferase activity"/>
    <property type="evidence" value="ECO:0007669"/>
    <property type="project" value="UniProtKB-EC"/>
</dbReference>
<reference evidence="15" key="1">
    <citation type="journal article" date="2023" name="Genome Biol. Evol.">
        <title>First Whole Genome Sequence and Flow Cytometry Genome Size Data for the Lichen-Forming Fungus Ramalina farinacea (Ascomycota).</title>
        <authorList>
            <person name="Llewellyn T."/>
            <person name="Mian S."/>
            <person name="Hill R."/>
            <person name="Leitch I.J."/>
            <person name="Gaya E."/>
        </authorList>
    </citation>
    <scope>NUCLEOTIDE SEQUENCE</scope>
    <source>
        <strain evidence="15">LIQ254RAFAR</strain>
    </source>
</reference>
<comment type="caution">
    <text evidence="15">The sequence shown here is derived from an EMBL/GenBank/DDBJ whole genome shotgun (WGS) entry which is preliminary data.</text>
</comment>
<evidence type="ECO:0000259" key="14">
    <source>
        <dbReference type="Pfam" id="PF00501"/>
    </source>
</evidence>
<dbReference type="InterPro" id="IPR042099">
    <property type="entry name" value="ANL_N_sf"/>
</dbReference>
<evidence type="ECO:0000256" key="10">
    <source>
        <dbReference type="ARBA" id="ARBA00052629"/>
    </source>
</evidence>
<dbReference type="GO" id="GO:0019346">
    <property type="term" value="P:transsulfuration"/>
    <property type="evidence" value="ECO:0007669"/>
    <property type="project" value="InterPro"/>
</dbReference>
<keyword evidence="15" id="KW-0436">Ligase</keyword>
<dbReference type="Pfam" id="PF01053">
    <property type="entry name" value="Cys_Met_Meta_PP"/>
    <property type="match status" value="1"/>
</dbReference>
<evidence type="ECO:0000256" key="5">
    <source>
        <dbReference type="ARBA" id="ARBA00022605"/>
    </source>
</evidence>
<keyword evidence="8" id="KW-0486">Methionine biosynthesis</keyword>
<dbReference type="PROSITE" id="PS00455">
    <property type="entry name" value="AMP_BINDING"/>
    <property type="match status" value="1"/>
</dbReference>
<evidence type="ECO:0000256" key="6">
    <source>
        <dbReference type="ARBA" id="ARBA00022679"/>
    </source>
</evidence>
<evidence type="ECO:0000256" key="3">
    <source>
        <dbReference type="ARBA" id="ARBA00009077"/>
    </source>
</evidence>
<keyword evidence="6" id="KW-0808">Transferase</keyword>
<protein>
    <recommendedName>
        <fullName evidence="12">O-acetylhomoserine aminocarboxypropyltransferase</fullName>
        <ecNumber evidence="12">2.5.1.49</ecNumber>
    </recommendedName>
</protein>
<dbReference type="SUPFAM" id="SSF56801">
    <property type="entry name" value="Acetyl-CoA synthetase-like"/>
    <property type="match status" value="1"/>
</dbReference>
<keyword evidence="16" id="KW-1185">Reference proteome</keyword>
<evidence type="ECO:0000256" key="4">
    <source>
        <dbReference type="ARBA" id="ARBA00022490"/>
    </source>
</evidence>
<dbReference type="CDD" id="cd00614">
    <property type="entry name" value="CGS_like"/>
    <property type="match status" value="1"/>
</dbReference>
<dbReference type="InterPro" id="IPR015422">
    <property type="entry name" value="PyrdxlP-dep_Trfase_small"/>
</dbReference>
<dbReference type="GO" id="GO:0006535">
    <property type="term" value="P:cysteine biosynthetic process from serine"/>
    <property type="evidence" value="ECO:0007669"/>
    <property type="project" value="TreeGrafter"/>
</dbReference>
<dbReference type="InterPro" id="IPR000277">
    <property type="entry name" value="Cys/Met-Metab_PyrdxlP-dep_enz"/>
</dbReference>
<dbReference type="NCBIfam" id="TIGR01326">
    <property type="entry name" value="OAH_OAS_sulfhy"/>
    <property type="match status" value="1"/>
</dbReference>
<accession>A0AA43QMW5</accession>
<dbReference type="Gene3D" id="3.40.50.12780">
    <property type="entry name" value="N-terminal domain of ligase-like"/>
    <property type="match status" value="1"/>
</dbReference>
<evidence type="ECO:0000256" key="9">
    <source>
        <dbReference type="ARBA" id="ARBA00050655"/>
    </source>
</evidence>
<evidence type="ECO:0000256" key="1">
    <source>
        <dbReference type="ARBA" id="ARBA00001933"/>
    </source>
</evidence>
<dbReference type="InterPro" id="IPR015421">
    <property type="entry name" value="PyrdxlP-dep_Trfase_major"/>
</dbReference>
<dbReference type="InterPro" id="IPR006235">
    <property type="entry name" value="OAc-hSer/O-AcSer_sulfhydrylase"/>
</dbReference>
<dbReference type="Gene3D" id="3.90.1150.10">
    <property type="entry name" value="Aspartate Aminotransferase, domain 1"/>
    <property type="match status" value="1"/>
</dbReference>
<dbReference type="Proteomes" id="UP001161017">
    <property type="component" value="Unassembled WGS sequence"/>
</dbReference>
<dbReference type="Pfam" id="PF00501">
    <property type="entry name" value="AMP-binding"/>
    <property type="match status" value="1"/>
</dbReference>
<evidence type="ECO:0000256" key="8">
    <source>
        <dbReference type="ARBA" id="ARBA00023167"/>
    </source>
</evidence>
<dbReference type="GO" id="GO:0004124">
    <property type="term" value="F:cysteine synthase activity"/>
    <property type="evidence" value="ECO:0007669"/>
    <property type="project" value="TreeGrafter"/>
</dbReference>
<evidence type="ECO:0000256" key="13">
    <source>
        <dbReference type="SAM" id="MobiDB-lite"/>
    </source>
</evidence>
<dbReference type="GO" id="GO:0030170">
    <property type="term" value="F:pyridoxal phosphate binding"/>
    <property type="evidence" value="ECO:0007669"/>
    <property type="project" value="InterPro"/>
</dbReference>
<evidence type="ECO:0000313" key="16">
    <source>
        <dbReference type="Proteomes" id="UP001161017"/>
    </source>
</evidence>
<evidence type="ECO:0000256" key="7">
    <source>
        <dbReference type="ARBA" id="ARBA00022898"/>
    </source>
</evidence>
<dbReference type="InterPro" id="IPR054542">
    <property type="entry name" value="Cys_met_metab_PP"/>
</dbReference>